<dbReference type="PANTHER" id="PTHR22941">
    <property type="entry name" value="SERPENTINE RECEPTOR"/>
    <property type="match status" value="1"/>
</dbReference>
<protein>
    <recommendedName>
        <fullName evidence="4">G protein-coupled receptor</fullName>
    </recommendedName>
</protein>
<dbReference type="InterPro" id="IPR019429">
    <property type="entry name" value="7TM_GPCR_serpentine_rcpt_Sri"/>
</dbReference>
<evidence type="ECO:0000313" key="2">
    <source>
        <dbReference type="EMBL" id="GMS85588.1"/>
    </source>
</evidence>
<feature type="non-terminal residue" evidence="2">
    <location>
        <position position="131"/>
    </location>
</feature>
<gene>
    <name evidence="2" type="ORF">PENTCL1PPCAC_7763</name>
</gene>
<keyword evidence="1" id="KW-1133">Transmembrane helix</keyword>
<feature type="transmembrane region" description="Helical" evidence="1">
    <location>
        <begin position="16"/>
        <end position="35"/>
    </location>
</feature>
<evidence type="ECO:0008006" key="4">
    <source>
        <dbReference type="Google" id="ProtNLM"/>
    </source>
</evidence>
<proteinExistence type="predicted"/>
<evidence type="ECO:0000313" key="3">
    <source>
        <dbReference type="Proteomes" id="UP001432027"/>
    </source>
</evidence>
<dbReference type="Proteomes" id="UP001432027">
    <property type="component" value="Unassembled WGS sequence"/>
</dbReference>
<dbReference type="AlphaFoldDB" id="A0AAV5SY90"/>
<accession>A0AAV5SY90</accession>
<feature type="transmembrane region" description="Helical" evidence="1">
    <location>
        <begin position="93"/>
        <end position="114"/>
    </location>
</feature>
<comment type="caution">
    <text evidence="2">The sequence shown here is derived from an EMBL/GenBank/DDBJ whole genome shotgun (WGS) entry which is preliminary data.</text>
</comment>
<keyword evidence="1" id="KW-0472">Membrane</keyword>
<organism evidence="2 3">
    <name type="scientific">Pristionchus entomophagus</name>
    <dbReference type="NCBI Taxonomy" id="358040"/>
    <lineage>
        <taxon>Eukaryota</taxon>
        <taxon>Metazoa</taxon>
        <taxon>Ecdysozoa</taxon>
        <taxon>Nematoda</taxon>
        <taxon>Chromadorea</taxon>
        <taxon>Rhabditida</taxon>
        <taxon>Rhabditina</taxon>
        <taxon>Diplogasteromorpha</taxon>
        <taxon>Diplogasteroidea</taxon>
        <taxon>Neodiplogasteridae</taxon>
        <taxon>Pristionchus</taxon>
    </lineage>
</organism>
<dbReference type="PANTHER" id="PTHR22941:SF26">
    <property type="entry name" value="SERPENTINE RECEPTOR, CLASS H"/>
    <property type="match status" value="1"/>
</dbReference>
<keyword evidence="1" id="KW-0812">Transmembrane</keyword>
<dbReference type="EMBL" id="BTSX01000002">
    <property type="protein sequence ID" value="GMS85588.1"/>
    <property type="molecule type" value="Genomic_DNA"/>
</dbReference>
<dbReference type="Pfam" id="PF10327">
    <property type="entry name" value="7TM_GPCR_Sri"/>
    <property type="match status" value="1"/>
</dbReference>
<feature type="non-terminal residue" evidence="2">
    <location>
        <position position="1"/>
    </location>
</feature>
<dbReference type="InterPro" id="IPR053220">
    <property type="entry name" value="Nematode_rcpt-like_serp_H"/>
</dbReference>
<name>A0AAV5SY90_9BILA</name>
<sequence length="131" mass="14988">DYYIPIELERALSTGLLIHFIVSSLLNCLAFYCLLRETPPNQHELRYYLLSIQAILFLFDLTLDILVEPIPLFPVPAVYLVGILSRSGVPLRLLFAAFIFITALFMSAIALCIFHKHQTIMDVSNRFKISK</sequence>
<evidence type="ECO:0000256" key="1">
    <source>
        <dbReference type="SAM" id="Phobius"/>
    </source>
</evidence>
<reference evidence="2" key="1">
    <citation type="submission" date="2023-10" db="EMBL/GenBank/DDBJ databases">
        <title>Genome assembly of Pristionchus species.</title>
        <authorList>
            <person name="Yoshida K."/>
            <person name="Sommer R.J."/>
        </authorList>
    </citation>
    <scope>NUCLEOTIDE SEQUENCE</scope>
    <source>
        <strain evidence="2">RS0144</strain>
    </source>
</reference>
<keyword evidence="3" id="KW-1185">Reference proteome</keyword>
<feature type="transmembrane region" description="Helical" evidence="1">
    <location>
        <begin position="47"/>
        <end position="73"/>
    </location>
</feature>